<dbReference type="Proteomes" id="UP000472264">
    <property type="component" value="Chromosome 9"/>
</dbReference>
<evidence type="ECO:0000313" key="1">
    <source>
        <dbReference type="Ensembl" id="ENSENLP00000002549.1"/>
    </source>
</evidence>
<evidence type="ECO:0000313" key="2">
    <source>
        <dbReference type="Proteomes" id="UP000472264"/>
    </source>
</evidence>
<protein>
    <submittedName>
        <fullName evidence="1">Uncharacterized protein</fullName>
    </submittedName>
</protein>
<proteinExistence type="predicted"/>
<dbReference type="AlphaFoldDB" id="A0A665SZT9"/>
<keyword evidence="2" id="KW-1185">Reference proteome</keyword>
<accession>A0A665SZT9</accession>
<reference evidence="1" key="3">
    <citation type="submission" date="2025-09" db="UniProtKB">
        <authorList>
            <consortium name="Ensembl"/>
        </authorList>
    </citation>
    <scope>IDENTIFICATION</scope>
</reference>
<dbReference type="Gene3D" id="3.80.10.10">
    <property type="entry name" value="Ribonuclease Inhibitor"/>
    <property type="match status" value="1"/>
</dbReference>
<dbReference type="InterPro" id="IPR032675">
    <property type="entry name" value="LRR_dom_sf"/>
</dbReference>
<dbReference type="Ensembl" id="ENSENLT00000002729.1">
    <property type="protein sequence ID" value="ENSENLP00000002549.1"/>
    <property type="gene ID" value="ENSENLG00000001298.1"/>
</dbReference>
<dbReference type="InParanoid" id="A0A665SZT9"/>
<reference evidence="1" key="1">
    <citation type="submission" date="2021-04" db="EMBL/GenBank/DDBJ databases">
        <authorList>
            <consortium name="Wellcome Sanger Institute Data Sharing"/>
        </authorList>
    </citation>
    <scope>NUCLEOTIDE SEQUENCE [LARGE SCALE GENOMIC DNA]</scope>
</reference>
<organism evidence="1 2">
    <name type="scientific">Echeneis naucrates</name>
    <name type="common">Live sharksucker</name>
    <dbReference type="NCBI Taxonomy" id="173247"/>
    <lineage>
        <taxon>Eukaryota</taxon>
        <taxon>Metazoa</taxon>
        <taxon>Chordata</taxon>
        <taxon>Craniata</taxon>
        <taxon>Vertebrata</taxon>
        <taxon>Euteleostomi</taxon>
        <taxon>Actinopterygii</taxon>
        <taxon>Neopterygii</taxon>
        <taxon>Teleostei</taxon>
        <taxon>Neoteleostei</taxon>
        <taxon>Acanthomorphata</taxon>
        <taxon>Carangaria</taxon>
        <taxon>Carangiformes</taxon>
        <taxon>Echeneidae</taxon>
        <taxon>Echeneis</taxon>
    </lineage>
</organism>
<dbReference type="OMA" id="PVNQDFE"/>
<dbReference type="SUPFAM" id="SSF52047">
    <property type="entry name" value="RNI-like"/>
    <property type="match status" value="1"/>
</dbReference>
<reference evidence="1" key="2">
    <citation type="submission" date="2025-08" db="UniProtKB">
        <authorList>
            <consortium name="Ensembl"/>
        </authorList>
    </citation>
    <scope>IDENTIFICATION</scope>
</reference>
<name>A0A665SZT9_ECHNA</name>
<dbReference type="PROSITE" id="PS51257">
    <property type="entry name" value="PROKAR_LIPOPROTEIN"/>
    <property type="match status" value="1"/>
</dbReference>
<sequence length="126" mass="13922">MPFQKITLHDCLPHTPTHNFFVSCFVSCHSNNRIPPEGAIHLTVGLRVNKTIKSLNMGRNPILNAGCYSILKSVQENPDSAMEALDFAGIPVNQDFENLHTVVKEIFPALTINHGGRIGTFRKAKA</sequence>